<dbReference type="AlphaFoldDB" id="A0A7G8BJV3"/>
<evidence type="ECO:0000256" key="2">
    <source>
        <dbReference type="ARBA" id="ARBA00022448"/>
    </source>
</evidence>
<evidence type="ECO:0000313" key="8">
    <source>
        <dbReference type="EMBL" id="QNI32823.1"/>
    </source>
</evidence>
<evidence type="ECO:0000259" key="7">
    <source>
        <dbReference type="PROSITE" id="PS50850"/>
    </source>
</evidence>
<dbReference type="Pfam" id="PF07690">
    <property type="entry name" value="MFS_1"/>
    <property type="match status" value="1"/>
</dbReference>
<dbReference type="KEGG" id="adin:H7849_02145"/>
<feature type="transmembrane region" description="Helical" evidence="6">
    <location>
        <begin position="211"/>
        <end position="231"/>
    </location>
</feature>
<proteinExistence type="predicted"/>
<evidence type="ECO:0000256" key="6">
    <source>
        <dbReference type="SAM" id="Phobius"/>
    </source>
</evidence>
<evidence type="ECO:0000256" key="4">
    <source>
        <dbReference type="ARBA" id="ARBA00022989"/>
    </source>
</evidence>
<dbReference type="Gene3D" id="1.20.1720.10">
    <property type="entry name" value="Multidrug resistance protein D"/>
    <property type="match status" value="1"/>
</dbReference>
<dbReference type="PANTHER" id="PTHR42718:SF9">
    <property type="entry name" value="MAJOR FACILITATOR SUPERFAMILY MULTIDRUG TRANSPORTER MFSC"/>
    <property type="match status" value="1"/>
</dbReference>
<feature type="transmembrane region" description="Helical" evidence="6">
    <location>
        <begin position="328"/>
        <end position="352"/>
    </location>
</feature>
<feature type="transmembrane region" description="Helical" evidence="6">
    <location>
        <begin position="52"/>
        <end position="70"/>
    </location>
</feature>
<dbReference type="Gene3D" id="1.20.1250.20">
    <property type="entry name" value="MFS general substrate transporter like domains"/>
    <property type="match status" value="1"/>
</dbReference>
<dbReference type="EMBL" id="CP060394">
    <property type="protein sequence ID" value="QNI32823.1"/>
    <property type="molecule type" value="Genomic_DNA"/>
</dbReference>
<feature type="transmembrane region" description="Helical" evidence="6">
    <location>
        <begin position="252"/>
        <end position="273"/>
    </location>
</feature>
<feature type="transmembrane region" description="Helical" evidence="6">
    <location>
        <begin position="185"/>
        <end position="205"/>
    </location>
</feature>
<keyword evidence="3 6" id="KW-0812">Transmembrane</keyword>
<gene>
    <name evidence="8" type="ORF">H7849_02145</name>
</gene>
<dbReference type="InterPro" id="IPR020846">
    <property type="entry name" value="MFS_dom"/>
</dbReference>
<feature type="transmembrane region" description="Helical" evidence="6">
    <location>
        <begin position="20"/>
        <end position="40"/>
    </location>
</feature>
<keyword evidence="4 6" id="KW-1133">Transmembrane helix</keyword>
<dbReference type="SUPFAM" id="SSF103473">
    <property type="entry name" value="MFS general substrate transporter"/>
    <property type="match status" value="1"/>
</dbReference>
<dbReference type="InterPro" id="IPR011701">
    <property type="entry name" value="MFS"/>
</dbReference>
<reference evidence="8 9" key="1">
    <citation type="submission" date="2020-08" db="EMBL/GenBank/DDBJ databases">
        <title>Edaphobacter telluris sp. nov. and Acidobacterium dinghuensis sp. nov., two acidobacteria isolated from forest soil.</title>
        <authorList>
            <person name="Fu J."/>
            <person name="Qiu L."/>
        </authorList>
    </citation>
    <scope>NUCLEOTIDE SEQUENCE [LARGE SCALE GENOMIC DNA]</scope>
    <source>
        <strain evidence="8">4Y35</strain>
    </source>
</reference>
<feature type="transmembrane region" description="Helical" evidence="6">
    <location>
        <begin position="82"/>
        <end position="108"/>
    </location>
</feature>
<evidence type="ECO:0000313" key="9">
    <source>
        <dbReference type="Proteomes" id="UP000515312"/>
    </source>
</evidence>
<accession>A0A7G8BJV3</accession>
<keyword evidence="9" id="KW-1185">Reference proteome</keyword>
<feature type="domain" description="Major facilitator superfamily (MFS) profile" evidence="7">
    <location>
        <begin position="1"/>
        <end position="356"/>
    </location>
</feature>
<organism evidence="8 9">
    <name type="scientific">Alloacidobacterium dinghuense</name>
    <dbReference type="NCBI Taxonomy" id="2763107"/>
    <lineage>
        <taxon>Bacteria</taxon>
        <taxon>Pseudomonadati</taxon>
        <taxon>Acidobacteriota</taxon>
        <taxon>Terriglobia</taxon>
        <taxon>Terriglobales</taxon>
        <taxon>Acidobacteriaceae</taxon>
        <taxon>Alloacidobacterium</taxon>
    </lineage>
</organism>
<feature type="transmembrane region" description="Helical" evidence="6">
    <location>
        <begin position="153"/>
        <end position="173"/>
    </location>
</feature>
<dbReference type="GO" id="GO:0022857">
    <property type="term" value="F:transmembrane transporter activity"/>
    <property type="evidence" value="ECO:0007669"/>
    <property type="project" value="InterPro"/>
</dbReference>
<protein>
    <submittedName>
        <fullName evidence="8">MFS transporter</fullName>
    </submittedName>
</protein>
<feature type="transmembrane region" description="Helical" evidence="6">
    <location>
        <begin position="120"/>
        <end position="141"/>
    </location>
</feature>
<dbReference type="InterPro" id="IPR036259">
    <property type="entry name" value="MFS_trans_sf"/>
</dbReference>
<dbReference type="PROSITE" id="PS50850">
    <property type="entry name" value="MFS"/>
    <property type="match status" value="1"/>
</dbReference>
<comment type="subcellular location">
    <subcellularLocation>
        <location evidence="1">Membrane</location>
        <topology evidence="1">Multi-pass membrane protein</topology>
    </subcellularLocation>
</comment>
<dbReference type="Proteomes" id="UP000515312">
    <property type="component" value="Chromosome"/>
</dbReference>
<dbReference type="PANTHER" id="PTHR42718">
    <property type="entry name" value="MAJOR FACILITATOR SUPERFAMILY MULTIDRUG TRANSPORTER MFSC"/>
    <property type="match status" value="1"/>
</dbReference>
<sequence length="362" mass="38880">MAVGPVLGGWLVEHASWRWVFFINFPLAAAVIAISMWRIPETNSTAARRVDWAGALLATVGLGGVVFGFIESTDLGWGNPLVFGTLIVAFGCLIGFAALEIGTAFPMVPLVLFKNPSFSGANLLTLFLYAALGIFFFLFPLNLIQIQKYSSTSAGAAILPLILLVFLLSRWSGGLVARYGARRPLIVGPLIVALGFVLFAIPAIAHSYWLMFFPPVVILGFGMAVTVAPLTTVVMNSADQEHVGTASGINNAIARVAGILAIAILGLVIVYAFRIRLNHALDHLALPPAILHDLRAHESRLAALEAPANLDPNIRAAINNSIRQAFVFGFRLVMLFCAGLSLGSAAVAWLMLPRAFMTRRVY</sequence>
<evidence type="ECO:0000256" key="5">
    <source>
        <dbReference type="ARBA" id="ARBA00023136"/>
    </source>
</evidence>
<keyword evidence="2" id="KW-0813">Transport</keyword>
<name>A0A7G8BJV3_9BACT</name>
<evidence type="ECO:0000256" key="1">
    <source>
        <dbReference type="ARBA" id="ARBA00004141"/>
    </source>
</evidence>
<dbReference type="GO" id="GO:0016020">
    <property type="term" value="C:membrane"/>
    <property type="evidence" value="ECO:0007669"/>
    <property type="project" value="UniProtKB-SubCell"/>
</dbReference>
<keyword evidence="5 6" id="KW-0472">Membrane</keyword>
<evidence type="ECO:0000256" key="3">
    <source>
        <dbReference type="ARBA" id="ARBA00022692"/>
    </source>
</evidence>